<accession>A0A6J4LM28</accession>
<evidence type="ECO:0000313" key="2">
    <source>
        <dbReference type="EMBL" id="CAA9337198.1"/>
    </source>
</evidence>
<evidence type="ECO:0000256" key="1">
    <source>
        <dbReference type="SAM" id="MobiDB-lite"/>
    </source>
</evidence>
<proteinExistence type="predicted"/>
<reference evidence="2" key="1">
    <citation type="submission" date="2020-02" db="EMBL/GenBank/DDBJ databases">
        <authorList>
            <person name="Meier V. D."/>
        </authorList>
    </citation>
    <scope>NUCLEOTIDE SEQUENCE</scope>
    <source>
        <strain evidence="2">AVDCRST_MAG11</strain>
    </source>
</reference>
<dbReference type="EMBL" id="CADCTU010000614">
    <property type="protein sequence ID" value="CAA9337198.1"/>
    <property type="molecule type" value="Genomic_DNA"/>
</dbReference>
<feature type="compositionally biased region" description="Polar residues" evidence="1">
    <location>
        <begin position="20"/>
        <end position="30"/>
    </location>
</feature>
<sequence>WLAARGGAGMSCVARCSSGRSVFQTPRNTQPAPAARPVHARRGARRARARPG</sequence>
<feature type="region of interest" description="Disordered" evidence="1">
    <location>
        <begin position="20"/>
        <end position="52"/>
    </location>
</feature>
<feature type="non-terminal residue" evidence="2">
    <location>
        <position position="1"/>
    </location>
</feature>
<feature type="compositionally biased region" description="Basic residues" evidence="1">
    <location>
        <begin position="38"/>
        <end position="52"/>
    </location>
</feature>
<gene>
    <name evidence="2" type="ORF">AVDCRST_MAG11-2783</name>
</gene>
<organism evidence="2">
    <name type="scientific">uncultured Gemmatimonadaceae bacterium</name>
    <dbReference type="NCBI Taxonomy" id="246130"/>
    <lineage>
        <taxon>Bacteria</taxon>
        <taxon>Pseudomonadati</taxon>
        <taxon>Gemmatimonadota</taxon>
        <taxon>Gemmatimonadia</taxon>
        <taxon>Gemmatimonadales</taxon>
        <taxon>Gemmatimonadaceae</taxon>
        <taxon>environmental samples</taxon>
    </lineage>
</organism>
<name>A0A6J4LM28_9BACT</name>
<feature type="non-terminal residue" evidence="2">
    <location>
        <position position="52"/>
    </location>
</feature>
<dbReference type="AlphaFoldDB" id="A0A6J4LM28"/>
<protein>
    <submittedName>
        <fullName evidence="2">Uncharacterized protein</fullName>
    </submittedName>
</protein>